<feature type="domain" description="Galactokinase N-terminal" evidence="10">
    <location>
        <begin position="9"/>
        <end position="58"/>
    </location>
</feature>
<dbReference type="GO" id="GO:0005829">
    <property type="term" value="C:cytosol"/>
    <property type="evidence" value="ECO:0007669"/>
    <property type="project" value="TreeGrafter"/>
</dbReference>
<keyword evidence="3" id="KW-0547">Nucleotide-binding</keyword>
<evidence type="ECO:0000256" key="4">
    <source>
        <dbReference type="ARBA" id="ARBA00022777"/>
    </source>
</evidence>
<dbReference type="InterPro" id="IPR036554">
    <property type="entry name" value="GHMP_kinase_C_sf"/>
</dbReference>
<dbReference type="GO" id="GO:0005524">
    <property type="term" value="F:ATP binding"/>
    <property type="evidence" value="ECO:0007669"/>
    <property type="project" value="UniProtKB-KW"/>
</dbReference>
<dbReference type="Pfam" id="PF10509">
    <property type="entry name" value="GalKase_gal_bdg"/>
    <property type="match status" value="1"/>
</dbReference>
<dbReference type="FunCoup" id="E3LXW1">
    <property type="interactions" value="3051"/>
</dbReference>
<dbReference type="InterPro" id="IPR000705">
    <property type="entry name" value="Galactokinase"/>
</dbReference>
<protein>
    <submittedName>
        <fullName evidence="11">CRE-TAG-96 protein</fullName>
    </submittedName>
</protein>
<comment type="similarity">
    <text evidence="1">Belongs to the GHMP kinase family. GalK subfamily.</text>
</comment>
<dbReference type="Gene3D" id="3.30.70.3170">
    <property type="match status" value="1"/>
</dbReference>
<dbReference type="Pfam" id="PF08544">
    <property type="entry name" value="GHMP_kinases_C"/>
    <property type="match status" value="1"/>
</dbReference>
<dbReference type="InParanoid" id="E3LXW1"/>
<evidence type="ECO:0000256" key="3">
    <source>
        <dbReference type="ARBA" id="ARBA00022741"/>
    </source>
</evidence>
<evidence type="ECO:0000256" key="2">
    <source>
        <dbReference type="ARBA" id="ARBA00022679"/>
    </source>
</evidence>
<dbReference type="InterPro" id="IPR020568">
    <property type="entry name" value="Ribosomal_Su5_D2-typ_SF"/>
</dbReference>
<feature type="domain" description="GHMP kinase N-terminal" evidence="8">
    <location>
        <begin position="108"/>
        <end position="196"/>
    </location>
</feature>
<dbReference type="PANTHER" id="PTHR10457:SF7">
    <property type="entry name" value="GALACTOKINASE-RELATED"/>
    <property type="match status" value="1"/>
</dbReference>
<dbReference type="PRINTS" id="PR00473">
    <property type="entry name" value="GALCTOKINASE"/>
</dbReference>
<evidence type="ECO:0000313" key="11">
    <source>
        <dbReference type="EMBL" id="EFO84843.1"/>
    </source>
</evidence>
<dbReference type="GO" id="GO:0006012">
    <property type="term" value="P:galactose metabolic process"/>
    <property type="evidence" value="ECO:0007669"/>
    <property type="project" value="UniProtKB-KW"/>
</dbReference>
<dbReference type="AlphaFoldDB" id="E3LXW1"/>
<dbReference type="PROSITE" id="PS00627">
    <property type="entry name" value="GHMP_KINASES_ATP"/>
    <property type="match status" value="1"/>
</dbReference>
<dbReference type="Gene3D" id="1.20.1440.340">
    <property type="match status" value="1"/>
</dbReference>
<keyword evidence="7" id="KW-0119">Carbohydrate metabolism</keyword>
<dbReference type="Pfam" id="PF00288">
    <property type="entry name" value="GHMP_kinases_N"/>
    <property type="match status" value="1"/>
</dbReference>
<dbReference type="Proteomes" id="UP000008281">
    <property type="component" value="Unassembled WGS sequence"/>
</dbReference>
<dbReference type="STRING" id="31234.E3LXW1"/>
<evidence type="ECO:0000256" key="6">
    <source>
        <dbReference type="ARBA" id="ARBA00023144"/>
    </source>
</evidence>
<feature type="domain" description="GHMP kinase C-terminal" evidence="9">
    <location>
        <begin position="340"/>
        <end position="408"/>
    </location>
</feature>
<dbReference type="eggNOG" id="KOG0631">
    <property type="taxonomic scope" value="Eukaryota"/>
</dbReference>
<dbReference type="NCBIfam" id="TIGR00131">
    <property type="entry name" value="gal_kin"/>
    <property type="match status" value="1"/>
</dbReference>
<dbReference type="InterPro" id="IPR006206">
    <property type="entry name" value="Mevalonate/galactokinase"/>
</dbReference>
<dbReference type="PANTHER" id="PTHR10457">
    <property type="entry name" value="MEVALONATE KINASE/GALACTOKINASE"/>
    <property type="match status" value="1"/>
</dbReference>
<dbReference type="GO" id="GO:0004335">
    <property type="term" value="F:galactokinase activity"/>
    <property type="evidence" value="ECO:0007669"/>
    <property type="project" value="InterPro"/>
</dbReference>
<name>E3LXW1_CAERE</name>
<keyword evidence="4" id="KW-0418">Kinase</keyword>
<dbReference type="FunFam" id="1.20.1440.340:FF:000003">
    <property type="entry name" value="GAL1p Galactokinase"/>
    <property type="match status" value="1"/>
</dbReference>
<sequence>MTTDEELHEHFVKIYGIEPEVRITCPGRVNLIGEHIDYHDYGVFPMAIDASTVILAAKNSTNNIIFSNFNPKYSSWESEVPCGWKGSSNPKWNDYLLCGWKGILENQKEEQFGISFLLFGTIPPSSGLSSSSSLVCASALATLSLIVNGDPFEVRGRTMGHQKVIVFRENFAHLCAKSEPLIGTLSGGMDQAAEVLASEGTALRIDFSPLRSKNIELPEDAVFVVVHSNTELNKGATSHYNERVIEGRIVAQILKQKFAISTPSFRLKDIQTLSGKSFEEILKIVEELPEEVNKEQVIELIGKDKLEECLTENTRKFTDFKLRSRARHVFSEAHRVELFEKACEEKNIQEMGHLMNESHRSCAIDYECSCKELDDICQLYLQNGALGARLTGAGWGGCAVVLMAADDVAKVEKLPSLFVSKPAQGIRVHRY</sequence>
<keyword evidence="6" id="KW-0299">Galactose metabolism</keyword>
<proteinExistence type="inferred from homology"/>
<dbReference type="SUPFAM" id="SSF54211">
    <property type="entry name" value="Ribosomal protein S5 domain 2-like"/>
    <property type="match status" value="1"/>
</dbReference>
<dbReference type="HOGENOM" id="CLU_017814_6_2_1"/>
<evidence type="ECO:0000313" key="12">
    <source>
        <dbReference type="Proteomes" id="UP000008281"/>
    </source>
</evidence>
<evidence type="ECO:0000256" key="1">
    <source>
        <dbReference type="ARBA" id="ARBA00006566"/>
    </source>
</evidence>
<dbReference type="SUPFAM" id="SSF55060">
    <property type="entry name" value="GHMP Kinase, C-terminal domain"/>
    <property type="match status" value="1"/>
</dbReference>
<dbReference type="InterPro" id="IPR014721">
    <property type="entry name" value="Ribsml_uS5_D2-typ_fold_subgr"/>
</dbReference>
<dbReference type="Gene3D" id="3.30.230.10">
    <property type="match status" value="1"/>
</dbReference>
<accession>E3LXW1</accession>
<dbReference type="PIRSF" id="PIRSF000530">
    <property type="entry name" value="Galactokinase"/>
    <property type="match status" value="1"/>
</dbReference>
<dbReference type="OMA" id="GFHDTYF"/>
<dbReference type="OrthoDB" id="187738at2759"/>
<keyword evidence="12" id="KW-1185">Reference proteome</keyword>
<evidence type="ECO:0000259" key="8">
    <source>
        <dbReference type="Pfam" id="PF00288"/>
    </source>
</evidence>
<dbReference type="InterPro" id="IPR019539">
    <property type="entry name" value="GalKase_N"/>
</dbReference>
<dbReference type="InterPro" id="IPR013750">
    <property type="entry name" value="GHMP_kinase_C_dom"/>
</dbReference>
<reference evidence="11" key="1">
    <citation type="submission" date="2007-07" db="EMBL/GenBank/DDBJ databases">
        <title>PCAP assembly of the Caenorhabditis remanei genome.</title>
        <authorList>
            <consortium name="The Caenorhabditis remanei Sequencing Consortium"/>
            <person name="Wilson R.K."/>
        </authorList>
    </citation>
    <scope>NUCLEOTIDE SEQUENCE [LARGE SCALE GENOMIC DNA]</scope>
    <source>
        <strain evidence="11">PB4641</strain>
    </source>
</reference>
<dbReference type="InterPro" id="IPR006204">
    <property type="entry name" value="GHMP_kinase_N_dom"/>
</dbReference>
<keyword evidence="5" id="KW-0067">ATP-binding</keyword>
<dbReference type="InterPro" id="IPR006203">
    <property type="entry name" value="GHMP_knse_ATP-bd_CS"/>
</dbReference>
<gene>
    <name evidence="11" type="primary">Cre-tag-96</name>
    <name evidence="11" type="ORF">CRE_03719</name>
</gene>
<evidence type="ECO:0000259" key="9">
    <source>
        <dbReference type="Pfam" id="PF08544"/>
    </source>
</evidence>
<evidence type="ECO:0000256" key="5">
    <source>
        <dbReference type="ARBA" id="ARBA00022840"/>
    </source>
</evidence>
<dbReference type="InterPro" id="IPR019741">
    <property type="entry name" value="Galactokinase_CS"/>
</dbReference>
<organism evidence="12">
    <name type="scientific">Caenorhabditis remanei</name>
    <name type="common">Caenorhabditis vulgaris</name>
    <dbReference type="NCBI Taxonomy" id="31234"/>
    <lineage>
        <taxon>Eukaryota</taxon>
        <taxon>Metazoa</taxon>
        <taxon>Ecdysozoa</taxon>
        <taxon>Nematoda</taxon>
        <taxon>Chromadorea</taxon>
        <taxon>Rhabditida</taxon>
        <taxon>Rhabditina</taxon>
        <taxon>Rhabditomorpha</taxon>
        <taxon>Rhabditoidea</taxon>
        <taxon>Rhabditidae</taxon>
        <taxon>Peloderinae</taxon>
        <taxon>Caenorhabditis</taxon>
    </lineage>
</organism>
<dbReference type="PRINTS" id="PR00959">
    <property type="entry name" value="MEVGALKINASE"/>
</dbReference>
<keyword evidence="2" id="KW-0808">Transferase</keyword>
<dbReference type="EMBL" id="DS268418">
    <property type="protein sequence ID" value="EFO84843.1"/>
    <property type="molecule type" value="Genomic_DNA"/>
</dbReference>
<evidence type="ECO:0000259" key="10">
    <source>
        <dbReference type="Pfam" id="PF10509"/>
    </source>
</evidence>
<evidence type="ECO:0000256" key="7">
    <source>
        <dbReference type="ARBA" id="ARBA00023277"/>
    </source>
</evidence>
<dbReference type="PROSITE" id="PS00106">
    <property type="entry name" value="GALACTOKINASE"/>
    <property type="match status" value="1"/>
</dbReference>